<dbReference type="AlphaFoldDB" id="R0CSU8"/>
<dbReference type="InterPro" id="IPR002142">
    <property type="entry name" value="Peptidase_S49"/>
</dbReference>
<keyword evidence="2" id="KW-0645">Protease</keyword>
<dbReference type="InterPro" id="IPR029045">
    <property type="entry name" value="ClpP/crotonase-like_dom_sf"/>
</dbReference>
<evidence type="ECO:0000256" key="2">
    <source>
        <dbReference type="ARBA" id="ARBA00022670"/>
    </source>
</evidence>
<reference evidence="6 7" key="1">
    <citation type="journal article" date="2013" name="Genome Announc.">
        <title>Draft Genome Sequence for Ralstonia sp. Strain OR214, a Bacterium with Potential for Bioremediation.</title>
        <authorList>
            <person name="Utturkar S.M."/>
            <person name="Bollmann A."/>
            <person name="Brzoska R.M."/>
            <person name="Klingeman D.M."/>
            <person name="Epstein S.E."/>
            <person name="Palumbo A.V."/>
            <person name="Brown S.D."/>
        </authorList>
    </citation>
    <scope>NUCLEOTIDE SEQUENCE [LARGE SCALE GENOMIC DNA]</scope>
    <source>
        <strain evidence="6 7">OR214</strain>
    </source>
</reference>
<organism evidence="6 7">
    <name type="scientific">Ralstonia pickettii OR214</name>
    <dbReference type="NCBI Taxonomy" id="1264675"/>
    <lineage>
        <taxon>Bacteria</taxon>
        <taxon>Pseudomonadati</taxon>
        <taxon>Pseudomonadota</taxon>
        <taxon>Betaproteobacteria</taxon>
        <taxon>Burkholderiales</taxon>
        <taxon>Burkholderiaceae</taxon>
        <taxon>Ralstonia</taxon>
    </lineage>
</organism>
<proteinExistence type="inferred from homology"/>
<accession>R0CSU8</accession>
<dbReference type="EMBL" id="APMQ01000001">
    <property type="protein sequence ID" value="ENZ79621.1"/>
    <property type="molecule type" value="Genomic_DNA"/>
</dbReference>
<dbReference type="PATRIC" id="fig|1264675.3.peg.34"/>
<evidence type="ECO:0000256" key="3">
    <source>
        <dbReference type="ARBA" id="ARBA00022801"/>
    </source>
</evidence>
<dbReference type="PANTHER" id="PTHR33209">
    <property type="entry name" value="PROTEASE 4"/>
    <property type="match status" value="1"/>
</dbReference>
<comment type="caution">
    <text evidence="6">The sequence shown here is derived from an EMBL/GenBank/DDBJ whole genome shotgun (WGS) entry which is preliminary data.</text>
</comment>
<dbReference type="SUPFAM" id="SSF52096">
    <property type="entry name" value="ClpP/crotonase"/>
    <property type="match status" value="1"/>
</dbReference>
<dbReference type="GO" id="GO:0006508">
    <property type="term" value="P:proteolysis"/>
    <property type="evidence" value="ECO:0007669"/>
    <property type="project" value="UniProtKB-KW"/>
</dbReference>
<feature type="domain" description="Peptidase S49" evidence="5">
    <location>
        <begin position="143"/>
        <end position="283"/>
    </location>
</feature>
<protein>
    <submittedName>
        <fullName evidence="6">Protein C</fullName>
        <ecNumber evidence="6">3.4.21.69</ecNumber>
    </submittedName>
</protein>
<dbReference type="Gene3D" id="3.90.226.10">
    <property type="entry name" value="2-enoyl-CoA Hydratase, Chain A, domain 1"/>
    <property type="match status" value="1"/>
</dbReference>
<evidence type="ECO:0000259" key="5">
    <source>
        <dbReference type="Pfam" id="PF01343"/>
    </source>
</evidence>
<gene>
    <name evidence="6" type="ORF">OR214_00038</name>
</gene>
<dbReference type="PANTHER" id="PTHR33209:SF1">
    <property type="entry name" value="PEPTIDASE S49 DOMAIN-CONTAINING PROTEIN"/>
    <property type="match status" value="1"/>
</dbReference>
<evidence type="ECO:0000256" key="1">
    <source>
        <dbReference type="ARBA" id="ARBA00008683"/>
    </source>
</evidence>
<evidence type="ECO:0000313" key="7">
    <source>
        <dbReference type="Proteomes" id="UP000013280"/>
    </source>
</evidence>
<dbReference type="CDD" id="cd07022">
    <property type="entry name" value="S49_Sppa_36K_type"/>
    <property type="match status" value="1"/>
</dbReference>
<name>R0CSU8_RALPI</name>
<keyword evidence="4" id="KW-0720">Serine protease</keyword>
<keyword evidence="3 6" id="KW-0378">Hydrolase</keyword>
<sequence precursor="true">MKNLPFLAQRLFNTPLAITPAKAELVMAALADRFGITKLFRANGDAVALSEFGFSESDDEVPDRYYDVVAGVAVIPINGTLVQKSGYMRPTCGMTGYDGIRANLSMALEDDGVRAIMLDIDSGGGEVAGCFDLVDAIYGARGRKPIWAVLSESAYSAAYAIASAADKIIVPRTGGTGSVGVICAHVDFSKALAKEGITVTMIHYGARKADGSEYAPLSDDALARFQADVDEMGELFVKTVARNRNMSAAKVRGTQATTFLGAAGVEIGFADAVMAPDEAFRSLLAELG</sequence>
<evidence type="ECO:0000256" key="4">
    <source>
        <dbReference type="ARBA" id="ARBA00022825"/>
    </source>
</evidence>
<evidence type="ECO:0000313" key="6">
    <source>
        <dbReference type="EMBL" id="ENZ79621.1"/>
    </source>
</evidence>
<dbReference type="Pfam" id="PF01343">
    <property type="entry name" value="Peptidase_S49"/>
    <property type="match status" value="1"/>
</dbReference>
<dbReference type="EC" id="3.4.21.69" evidence="6"/>
<dbReference type="InterPro" id="IPR033855">
    <property type="entry name" value="Protein_C"/>
</dbReference>
<dbReference type="RefSeq" id="WP_004626040.1">
    <property type="nucleotide sequence ID" value="NZ_APMQ01000001.1"/>
</dbReference>
<dbReference type="Proteomes" id="UP000013280">
    <property type="component" value="Unassembled WGS sequence"/>
</dbReference>
<comment type="similarity">
    <text evidence="1">Belongs to the peptidase S49 family.</text>
</comment>
<dbReference type="GO" id="GO:0004252">
    <property type="term" value="F:serine-type endopeptidase activity"/>
    <property type="evidence" value="ECO:0007669"/>
    <property type="project" value="UniProtKB-EC"/>
</dbReference>